<keyword evidence="3" id="KW-1185">Reference proteome</keyword>
<feature type="non-terminal residue" evidence="2">
    <location>
        <position position="59"/>
    </location>
</feature>
<dbReference type="AlphaFoldDB" id="A0A821HVL8"/>
<feature type="compositionally biased region" description="Low complexity" evidence="1">
    <location>
        <begin position="1"/>
        <end position="26"/>
    </location>
</feature>
<reference evidence="2" key="1">
    <citation type="submission" date="2021-02" db="EMBL/GenBank/DDBJ databases">
        <authorList>
            <person name="Nowell W R."/>
        </authorList>
    </citation>
    <scope>NUCLEOTIDE SEQUENCE</scope>
</reference>
<feature type="region of interest" description="Disordered" evidence="1">
    <location>
        <begin position="1"/>
        <end position="27"/>
    </location>
</feature>
<evidence type="ECO:0000313" key="2">
    <source>
        <dbReference type="EMBL" id="CAF4689142.1"/>
    </source>
</evidence>
<dbReference type="EMBL" id="CAJOBP010033574">
    <property type="protein sequence ID" value="CAF4689142.1"/>
    <property type="molecule type" value="Genomic_DNA"/>
</dbReference>
<evidence type="ECO:0000313" key="3">
    <source>
        <dbReference type="Proteomes" id="UP000663873"/>
    </source>
</evidence>
<accession>A0A821HVL8</accession>
<proteinExistence type="predicted"/>
<gene>
    <name evidence="2" type="ORF">UJA718_LOCUS35656</name>
</gene>
<organism evidence="2 3">
    <name type="scientific">Rotaria socialis</name>
    <dbReference type="NCBI Taxonomy" id="392032"/>
    <lineage>
        <taxon>Eukaryota</taxon>
        <taxon>Metazoa</taxon>
        <taxon>Spiralia</taxon>
        <taxon>Gnathifera</taxon>
        <taxon>Rotifera</taxon>
        <taxon>Eurotatoria</taxon>
        <taxon>Bdelloidea</taxon>
        <taxon>Philodinida</taxon>
        <taxon>Philodinidae</taxon>
        <taxon>Rotaria</taxon>
    </lineage>
</organism>
<evidence type="ECO:0000256" key="1">
    <source>
        <dbReference type="SAM" id="MobiDB-lite"/>
    </source>
</evidence>
<name>A0A821HVL8_9BILA</name>
<comment type="caution">
    <text evidence="2">The sequence shown here is derived from an EMBL/GenBank/DDBJ whole genome shotgun (WGS) entry which is preliminary data.</text>
</comment>
<sequence>MSQSTPSQTSSTTPPTTLKTAATTTTTKKKLRLRAMVNQVYKLFVSSTNAQQANEKAKK</sequence>
<dbReference type="Proteomes" id="UP000663873">
    <property type="component" value="Unassembled WGS sequence"/>
</dbReference>
<protein>
    <submittedName>
        <fullName evidence="2">Uncharacterized protein</fullName>
    </submittedName>
</protein>